<evidence type="ECO:0000313" key="1">
    <source>
        <dbReference type="EMBL" id="OAA65075.1"/>
    </source>
</evidence>
<gene>
    <name evidence="1" type="ORF">LEL_10522</name>
</gene>
<protein>
    <submittedName>
        <fullName evidence="1">Uncharacterized protein</fullName>
    </submittedName>
</protein>
<reference evidence="1 2" key="1">
    <citation type="journal article" date="2016" name="Genome Biol. Evol.">
        <title>Divergent and convergent evolution of fungal pathogenicity.</title>
        <authorList>
            <person name="Shang Y."/>
            <person name="Xiao G."/>
            <person name="Zheng P."/>
            <person name="Cen K."/>
            <person name="Zhan S."/>
            <person name="Wang C."/>
        </authorList>
    </citation>
    <scope>NUCLEOTIDE SEQUENCE [LARGE SCALE GENOMIC DNA]</scope>
    <source>
        <strain evidence="1 2">RCEF 1005</strain>
    </source>
</reference>
<proteinExistence type="predicted"/>
<name>A0A167XK60_CORDF</name>
<evidence type="ECO:0000313" key="2">
    <source>
        <dbReference type="Proteomes" id="UP000076881"/>
    </source>
</evidence>
<accession>A0A167XK60</accession>
<dbReference type="AlphaFoldDB" id="A0A167XK60"/>
<sequence>MGLLPNADSNEMYEAYKNLTNSALTKLFPGKPFRQWPLRELVAKSREASPLLSLDSRTEVVTELKAANTLRKKFIKLYGYSSAESKQRHLYFVGRLKFIERCAQAESREECGEVSGQHPVNTDFEATPVEEAKLGGTSVKETDLEEISVDEADFFELLSIVEARIRRVVDMWEKVRNRTLDLSVASTLSSAVVREIESIVNIAFTLNDSLEGMTSLRMNHKHAYWKKLQRWLNVEARKTLLAPIAANRSTEYLFTSRA</sequence>
<dbReference type="EMBL" id="AZHF01000014">
    <property type="protein sequence ID" value="OAA65075.1"/>
    <property type="molecule type" value="Genomic_DNA"/>
</dbReference>
<organism evidence="1 2">
    <name type="scientific">Akanthomyces lecanii RCEF 1005</name>
    <dbReference type="NCBI Taxonomy" id="1081108"/>
    <lineage>
        <taxon>Eukaryota</taxon>
        <taxon>Fungi</taxon>
        <taxon>Dikarya</taxon>
        <taxon>Ascomycota</taxon>
        <taxon>Pezizomycotina</taxon>
        <taxon>Sordariomycetes</taxon>
        <taxon>Hypocreomycetidae</taxon>
        <taxon>Hypocreales</taxon>
        <taxon>Cordycipitaceae</taxon>
        <taxon>Akanthomyces</taxon>
        <taxon>Cordyceps confragosa</taxon>
    </lineage>
</organism>
<dbReference type="Proteomes" id="UP000076881">
    <property type="component" value="Unassembled WGS sequence"/>
</dbReference>
<keyword evidence="2" id="KW-1185">Reference proteome</keyword>
<comment type="caution">
    <text evidence="1">The sequence shown here is derived from an EMBL/GenBank/DDBJ whole genome shotgun (WGS) entry which is preliminary data.</text>
</comment>